<protein>
    <recommendedName>
        <fullName evidence="7">Mediator of RNA polymerase II transcription subunit 14</fullName>
    </recommendedName>
    <alternativeName>
        <fullName evidence="7">Mediator complex subunit 14</fullName>
    </alternativeName>
</protein>
<dbReference type="GO" id="GO:0006357">
    <property type="term" value="P:regulation of transcription by RNA polymerase II"/>
    <property type="evidence" value="ECO:0007669"/>
    <property type="project" value="InterPro"/>
</dbReference>
<dbReference type="PANTHER" id="PTHR12809">
    <property type="entry name" value="MEDIATOR COMPLEX SUBUNIT"/>
    <property type="match status" value="1"/>
</dbReference>
<dbReference type="GO" id="GO:0016592">
    <property type="term" value="C:mediator complex"/>
    <property type="evidence" value="ECO:0007669"/>
    <property type="project" value="UniProtKB-UniRule"/>
</dbReference>
<dbReference type="Pfam" id="PF08638">
    <property type="entry name" value="Med14"/>
    <property type="match status" value="1"/>
</dbReference>
<dbReference type="EMBL" id="JAIQCV010000004">
    <property type="protein sequence ID" value="KAH1105838.1"/>
    <property type="molecule type" value="Genomic_DNA"/>
</dbReference>
<sequence>MAELGQQTVDFSSLVSRTAEESFTSLKELVEKSKSSDQSDTEKKINLLKYVVKTQQRMLRLNVLAKWCQQVPLIQYCQQLASTLSSHDTCFTQAADSLFFMHEGLQQARAPVYDVPSAVEVLLTGSYERLPKCIEDVGMQSSLTEDQQKPALKKLDALVRSKLLEVSLPKEISEVKVADGTALIRVDGEFKVLVTLGYRGHLSLWRILHLELLVGERSGLVKLEQMRRHVLGDDLERRMSTAENPFATLYSVLHELCVALVMDTVIRQVQALRLGRWKDAIRFELISDGGSGGSSQLNQDNESDSAAQRTPGLKLVYWLDLDKNLGASDTGSCPYIKIEPGPDLQIKCQHSTFVIDPLTGKEASFFLDQSCIDVEKLLLRAISCNRYTRLLEIQKELMKNVHICRDASDVVLLSQADEPDTEHRKEDAKLDNKEHGGQELLRVRAYGSSYFTLGINIRNGRFLLQSSQNILSSSALVECEETLNQGTMTAVDVFSSLRSKSIIHLFAAIGRFLGLEVYEHGFAAVKVPKNLVNGSSVLIMGFPESESSYFLLMELDKDFKPLFKLLETQPDQSGKGHSFNDLNNVLRIKKIDISQMQMLEDETNLSILDWRKLLPSLPNVGGPDQISEHDVFNLDGSMQVPGGPSSSFASIVDEVFEIEKGTSATQFPSQKISSFSSSPASHLTSVPVNLHSVKAGTPSPKWEAGLQVSQHNNVAKSSGSASHYDGSLYPSSGLKGSYNSASFGSFSSGTGRSISAKKLSASKSEQDLASLRSPHSVDNGVLDEDQLRLLNDTSKDTLSASRSSRLLSPPRPTLPRVIAQNAKPNGPRSSSAGNLTAAVRYSGSSPLASPPVSQAAETTICHGPSHDASKHDQNPRKHKISNLLSLIPSLQYIEADAGSSKRRKTSDVACAQQPTSQVLKSSEIISKSETYSYGNLIAEANKGNVPSGIYVSALLHVVRHSSLCIKHAKLTSQMEELDIPYVEEVGLRNASSNIWFRLPCSQGDSWRHICLRLGRPGSMYWDVKINDQHFRDLWELQKGSTSTPWGSGIRIANTSHVDSHIRYDPDGVVLSYQSVEADSIKKLVADIRRLSNARTFALGMWKLLGVRADDKPEEGNANSDVKAPAGGKGPTEAVDKLSEHMRRSFRIEAVGLLSLWFCFGSGVLARFVVEWESGKEGCTMHVSPDQLWPHTKFLEDFIDGAEVASLLDCIRLTAGPLHALAAATRPARASPAPGVSGPSGIISSVPKQPGYSPLQGLLPSSSTTNVNQAAAAVPAGNTASASASSIGNHSIHGAAMLAAGRGGPGIVPSSLLPIDVSVVLRGPYWIRIIYRKRFAVDMRCFAGDQVWLQPATPPSTPPRGGSYVGGSLPCPQFRPFIMEHVAQELNGLDSSFTSGQQTVGPANSNNPNLSSGPQLSANGSRVNLPTSAAMSRAANQVAGLNRVGNSLPGSPNLAVVSSGLPIRRPPGSGVPAHVRGELNTAIIGLGDDGGYGGGWVPVVALKKVLRGILKYLGVLWLFAQLPELLKEILGSILKDNEGALLNLDQEQPALRFFVGGYVFAVSVHRVQLLLQVLSVKRFHHQQQQQQQQNNANSQEELTQSEISEICDYFSRRVASEPYDASRVASFITLLTLPISVLREFLKLIAWKKGLALTQSGDIAPAQKPRIELCLENHTGVNVGDASESSSATKSNIHYDRPHNSVDFALTVVLDPALIPHINTAGGAAWLPYCVSVRLRYSFGENPNVSFLGMEGSHGGRACWLRLDEWEKCKQRVARTVEVSGSSPADATQGRLRIVADNVQRALICAFKD</sequence>
<comment type="subunit">
    <text evidence="7">Component of the Mediator complex.</text>
</comment>
<feature type="region of interest" description="Disordered" evidence="8">
    <location>
        <begin position="765"/>
        <end position="784"/>
    </location>
</feature>
<feature type="region of interest" description="Disordered" evidence="8">
    <location>
        <begin position="793"/>
        <end position="875"/>
    </location>
</feature>
<dbReference type="OrthoDB" id="205099at2759"/>
<evidence type="ECO:0000256" key="3">
    <source>
        <dbReference type="ARBA" id="ARBA00023015"/>
    </source>
</evidence>
<feature type="domain" description="Mediator complex subunit MED14 N-terminal" evidence="9">
    <location>
        <begin position="9"/>
        <end position="197"/>
    </location>
</feature>
<feature type="compositionally biased region" description="Basic and acidic residues" evidence="8">
    <location>
        <begin position="864"/>
        <end position="875"/>
    </location>
</feature>
<feature type="compositionally biased region" description="Polar residues" evidence="8">
    <location>
        <begin position="842"/>
        <end position="857"/>
    </location>
</feature>
<evidence type="ECO:0000259" key="9">
    <source>
        <dbReference type="Pfam" id="PF08638"/>
    </source>
</evidence>
<feature type="region of interest" description="Disordered" evidence="8">
    <location>
        <begin position="1111"/>
        <end position="1131"/>
    </location>
</feature>
<dbReference type="InterPro" id="IPR013947">
    <property type="entry name" value="Mediator_Med14"/>
</dbReference>
<comment type="caution">
    <text evidence="10">The sequence shown here is derived from an EMBL/GenBank/DDBJ whole genome shotgun (WGS) entry which is preliminary data.</text>
</comment>
<proteinExistence type="inferred from homology"/>
<evidence type="ECO:0000256" key="8">
    <source>
        <dbReference type="SAM" id="MobiDB-lite"/>
    </source>
</evidence>
<keyword evidence="4 7" id="KW-0010">Activator</keyword>
<evidence type="ECO:0000256" key="7">
    <source>
        <dbReference type="RuleBase" id="RU365082"/>
    </source>
</evidence>
<evidence type="ECO:0000313" key="11">
    <source>
        <dbReference type="Proteomes" id="UP000828251"/>
    </source>
</evidence>
<dbReference type="PANTHER" id="PTHR12809:SF2">
    <property type="entry name" value="MEDIATOR OF RNA POLYMERASE II TRANSCRIPTION SUBUNIT 14"/>
    <property type="match status" value="1"/>
</dbReference>
<comment type="similarity">
    <text evidence="2 7">Belongs to the Mediator complex subunit 14 family.</text>
</comment>
<feature type="region of interest" description="Disordered" evidence="8">
    <location>
        <begin position="1392"/>
        <end position="1416"/>
    </location>
</feature>
<comment type="function">
    <text evidence="7">Component of the Mediator complex, a coactivator involved in the regulated transcription of nearly all RNA polymerase II-dependent genes. Mediator functions as a bridge to convey information from gene-specific regulatory proteins to the basal RNA polymerase II transcription machinery. Mediator is recruited to promoters by direct interactions with regulatory proteins and serves as a scaffold for the assembly of a functional preinitiation complex with RNA polymerase II and the general transcription factors.</text>
</comment>
<evidence type="ECO:0000256" key="4">
    <source>
        <dbReference type="ARBA" id="ARBA00023159"/>
    </source>
</evidence>
<evidence type="ECO:0000256" key="6">
    <source>
        <dbReference type="ARBA" id="ARBA00023242"/>
    </source>
</evidence>
<dbReference type="InterPro" id="IPR055122">
    <property type="entry name" value="Med14_N"/>
</dbReference>
<reference evidence="10 11" key="1">
    <citation type="journal article" date="2021" name="Plant Biotechnol. J.">
        <title>Multi-omics assisted identification of the key and species-specific regulatory components of drought-tolerant mechanisms in Gossypium stocksii.</title>
        <authorList>
            <person name="Yu D."/>
            <person name="Ke L."/>
            <person name="Zhang D."/>
            <person name="Wu Y."/>
            <person name="Sun Y."/>
            <person name="Mei J."/>
            <person name="Sun J."/>
            <person name="Sun Y."/>
        </authorList>
    </citation>
    <scope>NUCLEOTIDE SEQUENCE [LARGE SCALE GENOMIC DNA]</scope>
    <source>
        <strain evidence="11">cv. E1</strain>
        <tissue evidence="10">Leaf</tissue>
    </source>
</reference>
<keyword evidence="6 7" id="KW-0539">Nucleus</keyword>
<evidence type="ECO:0000256" key="1">
    <source>
        <dbReference type="ARBA" id="ARBA00004123"/>
    </source>
</evidence>
<feature type="compositionally biased region" description="Low complexity" evidence="8">
    <location>
        <begin position="797"/>
        <end position="808"/>
    </location>
</feature>
<dbReference type="GO" id="GO:0003712">
    <property type="term" value="F:transcription coregulator activity"/>
    <property type="evidence" value="ECO:0007669"/>
    <property type="project" value="UniProtKB-UniRule"/>
</dbReference>
<keyword evidence="11" id="KW-1185">Reference proteome</keyword>
<accession>A0A9D4ABJ5</accession>
<gene>
    <name evidence="10" type="ORF">J1N35_009606</name>
</gene>
<dbReference type="GO" id="GO:0070847">
    <property type="term" value="C:core mediator complex"/>
    <property type="evidence" value="ECO:0007669"/>
    <property type="project" value="TreeGrafter"/>
</dbReference>
<evidence type="ECO:0000256" key="2">
    <source>
        <dbReference type="ARBA" id="ARBA00007813"/>
    </source>
</evidence>
<organism evidence="10 11">
    <name type="scientific">Gossypium stocksii</name>
    <dbReference type="NCBI Taxonomy" id="47602"/>
    <lineage>
        <taxon>Eukaryota</taxon>
        <taxon>Viridiplantae</taxon>
        <taxon>Streptophyta</taxon>
        <taxon>Embryophyta</taxon>
        <taxon>Tracheophyta</taxon>
        <taxon>Spermatophyta</taxon>
        <taxon>Magnoliopsida</taxon>
        <taxon>eudicotyledons</taxon>
        <taxon>Gunneridae</taxon>
        <taxon>Pentapetalae</taxon>
        <taxon>rosids</taxon>
        <taxon>malvids</taxon>
        <taxon>Malvales</taxon>
        <taxon>Malvaceae</taxon>
        <taxon>Malvoideae</taxon>
        <taxon>Gossypium</taxon>
    </lineage>
</organism>
<dbReference type="Proteomes" id="UP000828251">
    <property type="component" value="Unassembled WGS sequence"/>
</dbReference>
<evidence type="ECO:0000313" key="10">
    <source>
        <dbReference type="EMBL" id="KAH1105838.1"/>
    </source>
</evidence>
<comment type="subcellular location">
    <subcellularLocation>
        <location evidence="1 7">Nucleus</location>
    </subcellularLocation>
</comment>
<keyword evidence="3 7" id="KW-0805">Transcription regulation</keyword>
<evidence type="ECO:0000256" key="5">
    <source>
        <dbReference type="ARBA" id="ARBA00023163"/>
    </source>
</evidence>
<name>A0A9D4ABJ5_9ROSI</name>
<keyword evidence="5 7" id="KW-0804">Transcription</keyword>